<evidence type="ECO:0000313" key="7">
    <source>
        <dbReference type="Proteomes" id="UP000176902"/>
    </source>
</evidence>
<dbReference type="InterPro" id="IPR001790">
    <property type="entry name" value="Ribosomal_uL10"/>
</dbReference>
<reference evidence="6 7" key="1">
    <citation type="journal article" date="2016" name="Nat. Commun.">
        <title>Thousands of microbial genomes shed light on interconnected biogeochemical processes in an aquifer system.</title>
        <authorList>
            <person name="Anantharaman K."/>
            <person name="Brown C.T."/>
            <person name="Hug L.A."/>
            <person name="Sharon I."/>
            <person name="Castelle C.J."/>
            <person name="Probst A.J."/>
            <person name="Thomas B.C."/>
            <person name="Singh A."/>
            <person name="Wilkins M.J."/>
            <person name="Karaoz U."/>
            <person name="Brodie E.L."/>
            <person name="Williams K.H."/>
            <person name="Hubbard S.S."/>
            <person name="Banfield J.F."/>
        </authorList>
    </citation>
    <scope>NUCLEOTIDE SEQUENCE [LARGE SCALE GENOMIC DNA]</scope>
</reference>
<dbReference type="PANTHER" id="PTHR11560">
    <property type="entry name" value="39S RIBOSOMAL PROTEIN L10, MITOCHONDRIAL"/>
    <property type="match status" value="1"/>
</dbReference>
<accession>A0A1F5JRW4</accession>
<keyword evidence="5" id="KW-0699">rRNA-binding</keyword>
<dbReference type="InterPro" id="IPR047865">
    <property type="entry name" value="Ribosomal_uL10_bac_type"/>
</dbReference>
<gene>
    <name evidence="5" type="primary">rplJ</name>
    <name evidence="6" type="ORF">A3C59_04260</name>
</gene>
<dbReference type="GO" id="GO:0006412">
    <property type="term" value="P:translation"/>
    <property type="evidence" value="ECO:0007669"/>
    <property type="project" value="UniProtKB-UniRule"/>
</dbReference>
<dbReference type="Pfam" id="PF00466">
    <property type="entry name" value="Ribosomal_L10"/>
    <property type="match status" value="1"/>
</dbReference>
<comment type="similarity">
    <text evidence="1 5">Belongs to the universal ribosomal protein uL10 family.</text>
</comment>
<keyword evidence="3 5" id="KW-0687">Ribonucleoprotein</keyword>
<dbReference type="HAMAP" id="MF_00362">
    <property type="entry name" value="Ribosomal_uL10"/>
    <property type="match status" value="1"/>
</dbReference>
<sequence>MPKTRLQKEETVQVIKEKLSRANSVVFADYKGLTMKQLSDLRNKLREVNAEFTITKNTLLKHANPDLDLEGPTATLLAYDDEISPIKILVKALKDATIGKVKSGFLGDMSLDEAKIIQLSTLPTKDELRGKTVGVLVAPLQGILSVLQGNLRNLVYALTDLQKVKGGV</sequence>
<evidence type="ECO:0000256" key="5">
    <source>
        <dbReference type="HAMAP-Rule" id="MF_00362"/>
    </source>
</evidence>
<dbReference type="InterPro" id="IPR022973">
    <property type="entry name" value="Ribosomal_uL10_bac"/>
</dbReference>
<evidence type="ECO:0000256" key="1">
    <source>
        <dbReference type="ARBA" id="ARBA00008889"/>
    </source>
</evidence>
<dbReference type="Gene3D" id="3.30.70.1730">
    <property type="match status" value="1"/>
</dbReference>
<dbReference type="STRING" id="1797768.A3C59_04260"/>
<dbReference type="GO" id="GO:0005840">
    <property type="term" value="C:ribosome"/>
    <property type="evidence" value="ECO:0007669"/>
    <property type="project" value="UniProtKB-KW"/>
</dbReference>
<comment type="function">
    <text evidence="5">Forms part of the ribosomal stalk, playing a central role in the interaction of the ribosome with GTP-bound translation factors.</text>
</comment>
<dbReference type="NCBIfam" id="NF000955">
    <property type="entry name" value="PRK00099.1-1"/>
    <property type="match status" value="1"/>
</dbReference>
<dbReference type="SUPFAM" id="SSF160369">
    <property type="entry name" value="Ribosomal protein L10-like"/>
    <property type="match status" value="1"/>
</dbReference>
<dbReference type="InterPro" id="IPR043141">
    <property type="entry name" value="Ribosomal_uL10-like_sf"/>
</dbReference>
<evidence type="ECO:0000256" key="2">
    <source>
        <dbReference type="ARBA" id="ARBA00022980"/>
    </source>
</evidence>
<dbReference type="CDD" id="cd05797">
    <property type="entry name" value="Ribosomal_L10"/>
    <property type="match status" value="1"/>
</dbReference>
<dbReference type="GO" id="GO:1990904">
    <property type="term" value="C:ribonucleoprotein complex"/>
    <property type="evidence" value="ECO:0007669"/>
    <property type="project" value="UniProtKB-KW"/>
</dbReference>
<dbReference type="GO" id="GO:0070180">
    <property type="term" value="F:large ribosomal subunit rRNA binding"/>
    <property type="evidence" value="ECO:0007669"/>
    <property type="project" value="UniProtKB-UniRule"/>
</dbReference>
<comment type="subunit">
    <text evidence="5">Part of the ribosomal stalk of the 50S ribosomal subunit. The N-terminus interacts with L11 and the large rRNA to form the base of the stalk. The C-terminus forms an elongated spine to which L12 dimers bind in a sequential fashion forming a multimeric L10(L12)X complex.</text>
</comment>
<dbReference type="Proteomes" id="UP000176902">
    <property type="component" value="Unassembled WGS sequence"/>
</dbReference>
<name>A0A1F5JRW4_9BACT</name>
<dbReference type="EMBL" id="MFCV01000041">
    <property type="protein sequence ID" value="OGE31336.1"/>
    <property type="molecule type" value="Genomic_DNA"/>
</dbReference>
<evidence type="ECO:0000256" key="3">
    <source>
        <dbReference type="ARBA" id="ARBA00023274"/>
    </source>
</evidence>
<dbReference type="AlphaFoldDB" id="A0A1F5JRW4"/>
<organism evidence="6 7">
    <name type="scientific">Candidatus Daviesbacteria bacterium RIFCSPHIGHO2_02_FULL_36_13</name>
    <dbReference type="NCBI Taxonomy" id="1797768"/>
    <lineage>
        <taxon>Bacteria</taxon>
        <taxon>Candidatus Daviesiibacteriota</taxon>
    </lineage>
</organism>
<dbReference type="Gene3D" id="6.10.250.290">
    <property type="match status" value="1"/>
</dbReference>
<evidence type="ECO:0000256" key="4">
    <source>
        <dbReference type="ARBA" id="ARBA00035202"/>
    </source>
</evidence>
<keyword evidence="5" id="KW-0694">RNA-binding</keyword>
<keyword evidence="2 5" id="KW-0689">Ribosomal protein</keyword>
<evidence type="ECO:0000313" key="6">
    <source>
        <dbReference type="EMBL" id="OGE31336.1"/>
    </source>
</evidence>
<protein>
    <recommendedName>
        <fullName evidence="4 5">Large ribosomal subunit protein uL10</fullName>
    </recommendedName>
</protein>
<proteinExistence type="inferred from homology"/>
<comment type="caution">
    <text evidence="6">The sequence shown here is derived from an EMBL/GenBank/DDBJ whole genome shotgun (WGS) entry which is preliminary data.</text>
</comment>